<dbReference type="SUPFAM" id="SSF49899">
    <property type="entry name" value="Concanavalin A-like lectins/glucanases"/>
    <property type="match status" value="2"/>
</dbReference>
<keyword evidence="3" id="KW-0326">Glycosidase</keyword>
<dbReference type="SMART" id="SM00560">
    <property type="entry name" value="LamGL"/>
    <property type="match status" value="2"/>
</dbReference>
<keyword evidence="2" id="KW-1015">Disulfide bond</keyword>
<keyword evidence="4" id="KW-0119">Carbohydrate metabolism</keyword>
<dbReference type="InterPro" id="IPR013320">
    <property type="entry name" value="ConA-like_dom_sf"/>
</dbReference>
<keyword evidence="4" id="KW-0624">Polysaccharide degradation</keyword>
<keyword evidence="7" id="KW-1185">Reference proteome</keyword>
<dbReference type="InterPro" id="IPR036116">
    <property type="entry name" value="FN3_sf"/>
</dbReference>
<dbReference type="InterPro" id="IPR006558">
    <property type="entry name" value="LamG-like"/>
</dbReference>
<dbReference type="RefSeq" id="WP_192777640.1">
    <property type="nucleotide sequence ID" value="NZ_BAAASY010000004.1"/>
</dbReference>
<proteinExistence type="predicted"/>
<keyword evidence="1" id="KW-0732">Signal</keyword>
<evidence type="ECO:0000256" key="3">
    <source>
        <dbReference type="ARBA" id="ARBA00023295"/>
    </source>
</evidence>
<evidence type="ECO:0000256" key="2">
    <source>
        <dbReference type="ARBA" id="ARBA00023157"/>
    </source>
</evidence>
<dbReference type="Proteomes" id="UP000661607">
    <property type="component" value="Unassembled WGS sequence"/>
</dbReference>
<accession>A0ABR9KLT7</accession>
<protein>
    <recommendedName>
        <fullName evidence="5">LamG-like jellyroll fold domain-containing protein</fullName>
    </recommendedName>
</protein>
<evidence type="ECO:0000256" key="4">
    <source>
        <dbReference type="ARBA" id="ARBA00023326"/>
    </source>
</evidence>
<organism evidence="6 7">
    <name type="scientific">Nonomuraea africana</name>
    <dbReference type="NCBI Taxonomy" id="46171"/>
    <lineage>
        <taxon>Bacteria</taxon>
        <taxon>Bacillati</taxon>
        <taxon>Actinomycetota</taxon>
        <taxon>Actinomycetes</taxon>
        <taxon>Streptosporangiales</taxon>
        <taxon>Streptosporangiaceae</taxon>
        <taxon>Nonomuraea</taxon>
    </lineage>
</organism>
<evidence type="ECO:0000313" key="7">
    <source>
        <dbReference type="Proteomes" id="UP000661607"/>
    </source>
</evidence>
<reference evidence="6 7" key="1">
    <citation type="submission" date="2020-10" db="EMBL/GenBank/DDBJ databases">
        <title>Sequencing the genomes of 1000 actinobacteria strains.</title>
        <authorList>
            <person name="Klenk H.-P."/>
        </authorList>
    </citation>
    <scope>NUCLEOTIDE SEQUENCE [LARGE SCALE GENOMIC DNA]</scope>
    <source>
        <strain evidence="6 7">DSM 43748</strain>
    </source>
</reference>
<dbReference type="EMBL" id="JADBEF010000001">
    <property type="protein sequence ID" value="MBE1562987.1"/>
    <property type="molecule type" value="Genomic_DNA"/>
</dbReference>
<evidence type="ECO:0000256" key="1">
    <source>
        <dbReference type="ARBA" id="ARBA00022729"/>
    </source>
</evidence>
<dbReference type="Gene3D" id="2.60.120.200">
    <property type="match status" value="2"/>
</dbReference>
<name>A0ABR9KLT7_9ACTN</name>
<sequence length="618" mass="66134">MLAATLTAAPAQGDTGLVAAYGMDEGSGNTVRDQSGNGHDGTVRDPLWVSGKIGKTLHFDHYDLDVDRTVVVPDAPGLRTSSAMTLEAWVRPPNNDSSCGVSKVFEDQDPSFKLGSNGWQVRIGGKAYGGALWLTPETWIHLAVVYDGTRLRILGDGYEGESVPVTGAVDFGSGPLVIGGDGYARCHEGRVDEVRLYRRALTDEEIQRDMVTAVAPDSRAAAPGGLTVDDSSGTARLSWEAATDDHGITGYEIHSSWNADFVPTDQTRVATVTGLTYTEGCVERGTYFYRVVALDTLPQPGHASEAVSAEITRPDCPPTAPDVTVQPRTGWAWLGLSGASDERGVTEVQVHRSKRPGFTPSAETLVAKLAPTVWRYADDVPASGNYFYRTVAVDTAAHVSEPSPAVEAYISAPPDLRSELVAAYGLNEGSGTTVANAKPDVYYPATVTNPFWVPGKHGKGLAFWAGSSVRVTALPSFGNATIAAWVKPQQNGDDQRAISLWATETQTDLSLQAHNRFFDKPAATHGYELLTGPRALPTDKWVHLAATFDAGHQTLCFYIDGELRWCLPDDGGLWGTAQLGMGGEGRNSLNGTVIDEVRAYRAALTPQQIKTIMDTPIG</sequence>
<evidence type="ECO:0000259" key="5">
    <source>
        <dbReference type="SMART" id="SM00560"/>
    </source>
</evidence>
<dbReference type="InterPro" id="IPR013783">
    <property type="entry name" value="Ig-like_fold"/>
</dbReference>
<dbReference type="Pfam" id="PF13385">
    <property type="entry name" value="Laminin_G_3"/>
    <property type="match status" value="2"/>
</dbReference>
<dbReference type="Gene3D" id="2.60.40.10">
    <property type="entry name" value="Immunoglobulins"/>
    <property type="match status" value="1"/>
</dbReference>
<gene>
    <name evidence="6" type="ORF">H4W81_005766</name>
</gene>
<dbReference type="InterPro" id="IPR003961">
    <property type="entry name" value="FN3_dom"/>
</dbReference>
<keyword evidence="3" id="KW-0378">Hydrolase</keyword>
<dbReference type="SUPFAM" id="SSF49265">
    <property type="entry name" value="Fibronectin type III"/>
    <property type="match status" value="1"/>
</dbReference>
<dbReference type="CDD" id="cd00063">
    <property type="entry name" value="FN3"/>
    <property type="match status" value="1"/>
</dbReference>
<comment type="caution">
    <text evidence="6">The sequence shown here is derived from an EMBL/GenBank/DDBJ whole genome shotgun (WGS) entry which is preliminary data.</text>
</comment>
<feature type="domain" description="LamG-like jellyroll fold" evidence="5">
    <location>
        <begin position="478"/>
        <end position="607"/>
    </location>
</feature>
<feature type="domain" description="LamG-like jellyroll fold" evidence="5">
    <location>
        <begin position="82"/>
        <end position="204"/>
    </location>
</feature>
<evidence type="ECO:0000313" key="6">
    <source>
        <dbReference type="EMBL" id="MBE1562987.1"/>
    </source>
</evidence>